<evidence type="ECO:0000256" key="3">
    <source>
        <dbReference type="SAM" id="SignalP"/>
    </source>
</evidence>
<comment type="caution">
    <text evidence="4">The sequence shown here is derived from an EMBL/GenBank/DDBJ whole genome shotgun (WGS) entry which is preliminary data.</text>
</comment>
<dbReference type="RefSeq" id="WP_202998187.1">
    <property type="nucleotide sequence ID" value="NZ_JAENHO010000019.1"/>
</dbReference>
<keyword evidence="5" id="KW-1185">Reference proteome</keyword>
<feature type="compositionally biased region" description="Low complexity" evidence="1">
    <location>
        <begin position="223"/>
        <end position="238"/>
    </location>
</feature>
<feature type="compositionally biased region" description="Polar residues" evidence="1">
    <location>
        <begin position="197"/>
        <end position="208"/>
    </location>
</feature>
<evidence type="ECO:0000256" key="1">
    <source>
        <dbReference type="SAM" id="MobiDB-lite"/>
    </source>
</evidence>
<keyword evidence="2" id="KW-0812">Transmembrane</keyword>
<proteinExistence type="predicted"/>
<sequence>MSRQVRQRVTAIVLGGLIFGAPMLANGTASADPVPEGVRQVTFSGGGMFGISCHSRPSVESMTVPAQSTIRVVNQTGYAADLLLGADSKGTVPDDSSTEVIFRRGTTSVTLKPDCPIGDESDPVLITASPAVSTATDPEPAPDASADDAKPMSLAPSDPDDPSGSPSGSQAAPAERPTRDRAATTRPSTREPWTPRTGATAQVASSAAQGLPHGGAAHRPKTKTAAGTPGSAAPAFAGMPPGSEPTLLPGEPQVDLEPMTVDAAPVVPAPPPVPPTQIAAAEPVAALQPLPEGGNPLGLLALTAAVCVVGVTVAAIRAIVSQRANRAGIA</sequence>
<accession>A0ABS1W3V1</accession>
<keyword evidence="3" id="KW-0732">Signal</keyword>
<feature type="region of interest" description="Disordered" evidence="1">
    <location>
        <begin position="131"/>
        <end position="249"/>
    </location>
</feature>
<protein>
    <submittedName>
        <fullName evidence="4">Uncharacterized protein</fullName>
    </submittedName>
</protein>
<feature type="compositionally biased region" description="Low complexity" evidence="1">
    <location>
        <begin position="162"/>
        <end position="175"/>
    </location>
</feature>
<feature type="transmembrane region" description="Helical" evidence="2">
    <location>
        <begin position="297"/>
        <end position="320"/>
    </location>
</feature>
<reference evidence="4 5" key="1">
    <citation type="submission" date="2021-01" db="EMBL/GenBank/DDBJ databases">
        <title>Actinoplanes sp. nov. LDG1-01 isolated from lichen.</title>
        <authorList>
            <person name="Saeng-In P."/>
            <person name="Phongsopitanun W."/>
            <person name="Kanchanasin P."/>
            <person name="Yuki M."/>
            <person name="Kudo T."/>
            <person name="Ohkuma M."/>
            <person name="Tanasupawat S."/>
        </authorList>
    </citation>
    <scope>NUCLEOTIDE SEQUENCE [LARGE SCALE GENOMIC DNA]</scope>
    <source>
        <strain evidence="4 5">LDG1-01</strain>
    </source>
</reference>
<gene>
    <name evidence="4" type="ORF">JKJ07_44775</name>
</gene>
<evidence type="ECO:0000313" key="4">
    <source>
        <dbReference type="EMBL" id="MBL7261421.1"/>
    </source>
</evidence>
<feature type="chain" id="PRO_5045048178" evidence="3">
    <location>
        <begin position="32"/>
        <end position="330"/>
    </location>
</feature>
<dbReference type="EMBL" id="JAENHO010000019">
    <property type="protein sequence ID" value="MBL7261421.1"/>
    <property type="molecule type" value="Genomic_DNA"/>
</dbReference>
<organism evidence="4 5">
    <name type="scientific">Paractinoplanes lichenicola</name>
    <dbReference type="NCBI Taxonomy" id="2802976"/>
    <lineage>
        <taxon>Bacteria</taxon>
        <taxon>Bacillati</taxon>
        <taxon>Actinomycetota</taxon>
        <taxon>Actinomycetes</taxon>
        <taxon>Micromonosporales</taxon>
        <taxon>Micromonosporaceae</taxon>
        <taxon>Paractinoplanes</taxon>
    </lineage>
</organism>
<evidence type="ECO:0000313" key="5">
    <source>
        <dbReference type="Proteomes" id="UP000598996"/>
    </source>
</evidence>
<keyword evidence="2" id="KW-0472">Membrane</keyword>
<dbReference type="Proteomes" id="UP000598996">
    <property type="component" value="Unassembled WGS sequence"/>
</dbReference>
<feature type="signal peptide" evidence="3">
    <location>
        <begin position="1"/>
        <end position="31"/>
    </location>
</feature>
<keyword evidence="2" id="KW-1133">Transmembrane helix</keyword>
<evidence type="ECO:0000256" key="2">
    <source>
        <dbReference type="SAM" id="Phobius"/>
    </source>
</evidence>
<name>A0ABS1W3V1_9ACTN</name>